<comment type="caution">
    <text evidence="1">The sequence shown here is derived from an EMBL/GenBank/DDBJ whole genome shotgun (WGS) entry which is preliminary data.</text>
</comment>
<accession>A0ABQ1YBR1</accession>
<organism evidence="1 2">
    <name type="scientific">Dyadobacter endophyticus</name>
    <dbReference type="NCBI Taxonomy" id="1749036"/>
    <lineage>
        <taxon>Bacteria</taxon>
        <taxon>Pseudomonadati</taxon>
        <taxon>Bacteroidota</taxon>
        <taxon>Cytophagia</taxon>
        <taxon>Cytophagales</taxon>
        <taxon>Spirosomataceae</taxon>
        <taxon>Dyadobacter</taxon>
    </lineage>
</organism>
<name>A0ABQ1YBR1_9BACT</name>
<evidence type="ECO:0000313" key="1">
    <source>
        <dbReference type="EMBL" id="GGH20179.1"/>
    </source>
</evidence>
<dbReference type="Proteomes" id="UP000600214">
    <property type="component" value="Unassembled WGS sequence"/>
</dbReference>
<dbReference type="RefSeq" id="WP_188927507.1">
    <property type="nucleotide sequence ID" value="NZ_BMIA01000001.1"/>
</dbReference>
<sequence length="66" mass="6941">MQQRRYDNSGSGAMTTVQIEPLITSCIDKGMVTVLELHDYTGTSDVSASLGQAAACSSGADMKPML</sequence>
<evidence type="ECO:0000313" key="2">
    <source>
        <dbReference type="Proteomes" id="UP000600214"/>
    </source>
</evidence>
<proteinExistence type="predicted"/>
<protein>
    <submittedName>
        <fullName evidence="1">Uncharacterized protein</fullName>
    </submittedName>
</protein>
<dbReference type="EMBL" id="BMIA01000001">
    <property type="protein sequence ID" value="GGH20179.1"/>
    <property type="molecule type" value="Genomic_DNA"/>
</dbReference>
<gene>
    <name evidence="1" type="ORF">GCM10007423_00440</name>
</gene>
<reference evidence="2" key="1">
    <citation type="journal article" date="2019" name="Int. J. Syst. Evol. Microbiol.">
        <title>The Global Catalogue of Microorganisms (GCM) 10K type strain sequencing project: providing services to taxonomists for standard genome sequencing and annotation.</title>
        <authorList>
            <consortium name="The Broad Institute Genomics Platform"/>
            <consortium name="The Broad Institute Genome Sequencing Center for Infectious Disease"/>
            <person name="Wu L."/>
            <person name="Ma J."/>
        </authorList>
    </citation>
    <scope>NUCLEOTIDE SEQUENCE [LARGE SCALE GENOMIC DNA]</scope>
    <source>
        <strain evidence="2">CGMCC 1.15288</strain>
    </source>
</reference>
<keyword evidence="2" id="KW-1185">Reference proteome</keyword>